<accession>A0AAE0C9F6</accession>
<dbReference type="Proteomes" id="UP001190700">
    <property type="component" value="Unassembled WGS sequence"/>
</dbReference>
<sequence length="217" mass="24482">MTEGSLVSFSNIRWWSKQEVENGIAENFSLLLPFLLRLEADGIGDATTKKMLAIYRKDPILLQVSFAAGLDGVLNLLKTTYELEGDRLEILLVFRRVESLRAYGRRLQDDDENRGLLPNVDAVVRRGLEPLVGYKIVKEFAGHGTYLGTITDIDKEDAAKFMYTITYEDGDVETMDLDELRPFLAVHGSELRKYAVKGLSYAYAYLEKRLTGWAACG</sequence>
<name>A0AAE0C9F6_9CHLO</name>
<gene>
    <name evidence="2" type="ORF">CYMTET_39799</name>
</gene>
<keyword evidence="3" id="KW-1185">Reference proteome</keyword>
<dbReference type="InterPro" id="IPR047365">
    <property type="entry name" value="Tudor_AtPTM-like"/>
</dbReference>
<organism evidence="2 3">
    <name type="scientific">Cymbomonas tetramitiformis</name>
    <dbReference type="NCBI Taxonomy" id="36881"/>
    <lineage>
        <taxon>Eukaryota</taxon>
        <taxon>Viridiplantae</taxon>
        <taxon>Chlorophyta</taxon>
        <taxon>Pyramimonadophyceae</taxon>
        <taxon>Pyramimonadales</taxon>
        <taxon>Pyramimonadaceae</taxon>
        <taxon>Cymbomonas</taxon>
    </lineage>
</organism>
<dbReference type="Gene3D" id="2.30.30.140">
    <property type="match status" value="1"/>
</dbReference>
<reference evidence="2 3" key="1">
    <citation type="journal article" date="2015" name="Genome Biol. Evol.">
        <title>Comparative Genomics of a Bacterivorous Green Alga Reveals Evolutionary Causalities and Consequences of Phago-Mixotrophic Mode of Nutrition.</title>
        <authorList>
            <person name="Burns J.A."/>
            <person name="Paasch A."/>
            <person name="Narechania A."/>
            <person name="Kim E."/>
        </authorList>
    </citation>
    <scope>NUCLEOTIDE SEQUENCE [LARGE SCALE GENOMIC DNA]</scope>
    <source>
        <strain evidence="2 3">PLY_AMNH</strain>
    </source>
</reference>
<dbReference type="EMBL" id="LGRX02026455">
    <property type="protein sequence ID" value="KAK3250847.1"/>
    <property type="molecule type" value="Genomic_DNA"/>
</dbReference>
<feature type="domain" description="PTM/DIR17-like Tudor" evidence="1">
    <location>
        <begin position="133"/>
        <end position="184"/>
    </location>
</feature>
<evidence type="ECO:0000313" key="3">
    <source>
        <dbReference type="Proteomes" id="UP001190700"/>
    </source>
</evidence>
<dbReference type="AlphaFoldDB" id="A0AAE0C9F6"/>
<comment type="caution">
    <text evidence="2">The sequence shown here is derived from an EMBL/GenBank/DDBJ whole genome shotgun (WGS) entry which is preliminary data.</text>
</comment>
<evidence type="ECO:0000259" key="1">
    <source>
        <dbReference type="Pfam" id="PF21743"/>
    </source>
</evidence>
<proteinExistence type="predicted"/>
<protein>
    <recommendedName>
        <fullName evidence="1">PTM/DIR17-like Tudor domain-containing protein</fullName>
    </recommendedName>
</protein>
<evidence type="ECO:0000313" key="2">
    <source>
        <dbReference type="EMBL" id="KAK3250847.1"/>
    </source>
</evidence>
<dbReference type="Pfam" id="PF21743">
    <property type="entry name" value="PTM_DIR17_Tudor"/>
    <property type="match status" value="1"/>
</dbReference>